<name>A0ABV4CLU4_9PSEU</name>
<sequence length="1149" mass="125801">MDTSRGDQRAARHVGCPHGRTRTSRPPSGGPHGPVTARLAELHPVHRDTEPPPAPDPWSPLDPAEADALLAAGRYGLRLDRDRCGRLLLTGPGTGRGLPLGRDPRWTDLYRALIRLRRTRQRYDPEWLRRLTGSLPGAARPIAPAPPAPPGEVITAGPEDHLVRDCVAALTGTAPRPATRAGRSLQLDVAGDRTEVLHRIRGWRRLAAAVESDPVLRMHCATQPTPAAVVDAGSGTAALARVPDPAPAHPAHPGGTVVAPLAALLGGPGEPPKLLRTVVGNRFERHEDGLDHFLEHFVRPLLRTFRLALDGHRLGLFSLDAAGVGFELSPELEATGRVVVTDCARVSERPTEAEVAAGVQALVGTLDRLSEGFGRTGPGYRSVRRAVDRVIGEELRYLAPRTAELLGGRHPLRCFVHSVPEEQHAVLTDVLGRVQERTRRRRWDPGLPQPAVVIDVDLCALLPLQRILDAVRSVSGPRPGAPEGIPEFSGPGALPVLPTHAVSTWRHFVDRCGLRGRYPEVDWHQVRSEFLRAFLSRPQDRLRGDGVNAGLARFVWDVQDAGGRVVFCTGRRERYREHTEDVLRAAGVPAATLLFLPDDRTRPRCELTVERLRDLGPVDVVAVFDDLVANRLAVAKEFTGALPVAVAAPGLATEHPPEEPAVDTDAVIATFETSPRPRSGPRLSHTHSLEELQVGALRQNRLARRWAVHLSESESLSIVGSILADGDRAAARVARGAAAKFGLDRCRALPDRRDRVVRALHHVLTRKQFIKGARAHYPVEDLRRDVEPFLRQDRPIDVVLLGFPVKQCLNRLKAAGPLPDLAELGGLARLRELQRAVSAIHPPGLHFNILSDGRHFRSRPPAITEAYRRKLREYVELVGIADCTTVEEIDEVAGQRLGPDLHAVRAARISRYRALLADSLRDFDITDEPLRTLERVHERTAGITGLRPHIVGLFREMLMSLIYSVPVGEPPGGDRLAWSAAVYADIYNTTDRGVPAAVRAERSAVLRRAWRTAIRYLATLQVDEDLGYERMFGHRVRLTVTASRPGCLGFTYLGGSGLLPWQGTGVVDGRGQVAVDFAISTLDQGFVPVYSPLLGPRQPWLMVPADRTELPEPGHQPVPAQRGAEPPPAVSGGVRLDPDFAARIRLRRR</sequence>
<feature type="compositionally biased region" description="Basic and acidic residues" evidence="1">
    <location>
        <begin position="1"/>
        <end position="10"/>
    </location>
</feature>
<protein>
    <submittedName>
        <fullName evidence="2">L-tyrosine/L-tryptophan isonitrile synthase family protein</fullName>
    </submittedName>
</protein>
<feature type="compositionally biased region" description="Basic and acidic residues" evidence="1">
    <location>
        <begin position="40"/>
        <end position="50"/>
    </location>
</feature>
<dbReference type="Gene3D" id="3.40.50.1000">
    <property type="entry name" value="HAD superfamily/HAD-like"/>
    <property type="match status" value="1"/>
</dbReference>
<evidence type="ECO:0000256" key="1">
    <source>
        <dbReference type="SAM" id="MobiDB-lite"/>
    </source>
</evidence>
<accession>A0ABV4CLU4</accession>
<gene>
    <name evidence="2" type="ORF">AB8O55_17010</name>
</gene>
<evidence type="ECO:0000313" key="3">
    <source>
        <dbReference type="Proteomes" id="UP001564626"/>
    </source>
</evidence>
<evidence type="ECO:0000313" key="2">
    <source>
        <dbReference type="EMBL" id="MEY8041112.1"/>
    </source>
</evidence>
<proteinExistence type="predicted"/>
<dbReference type="InterPro" id="IPR007817">
    <property type="entry name" value="Isocyanide_synthase_DIT1"/>
</dbReference>
<feature type="compositionally biased region" description="Pro residues" evidence="1">
    <location>
        <begin position="51"/>
        <end position="60"/>
    </location>
</feature>
<reference evidence="2 3" key="1">
    <citation type="submission" date="2024-08" db="EMBL/GenBank/DDBJ databases">
        <title>Genome mining of Saccharopolyspora cebuensis PGLac3 from Nigerian medicinal plant.</title>
        <authorList>
            <person name="Ezeobiora C.E."/>
            <person name="Igbokwe N.H."/>
            <person name="Amin D.H."/>
            <person name="Mendie U.E."/>
        </authorList>
    </citation>
    <scope>NUCLEOTIDE SEQUENCE [LARGE SCALE GENOMIC DNA]</scope>
    <source>
        <strain evidence="2 3">PGLac3</strain>
    </source>
</reference>
<keyword evidence="3" id="KW-1185">Reference proteome</keyword>
<feature type="region of interest" description="Disordered" evidence="1">
    <location>
        <begin position="1107"/>
        <end position="1135"/>
    </location>
</feature>
<dbReference type="RefSeq" id="WP_345360035.1">
    <property type="nucleotide sequence ID" value="NZ_BAABII010000004.1"/>
</dbReference>
<organism evidence="2 3">
    <name type="scientific">Saccharopolyspora cebuensis</name>
    <dbReference type="NCBI Taxonomy" id="418759"/>
    <lineage>
        <taxon>Bacteria</taxon>
        <taxon>Bacillati</taxon>
        <taxon>Actinomycetota</taxon>
        <taxon>Actinomycetes</taxon>
        <taxon>Pseudonocardiales</taxon>
        <taxon>Pseudonocardiaceae</taxon>
        <taxon>Saccharopolyspora</taxon>
    </lineage>
</organism>
<dbReference type="PANTHER" id="PTHR37285">
    <property type="entry name" value="SPORE WALL MATURATION PROTEIN DIT1"/>
    <property type="match status" value="1"/>
</dbReference>
<dbReference type="InterPro" id="IPR023214">
    <property type="entry name" value="HAD_sf"/>
</dbReference>
<dbReference type="PANTHER" id="PTHR37285:SF5">
    <property type="entry name" value="SPORE WALL MATURATION PROTEIN DIT1"/>
    <property type="match status" value="1"/>
</dbReference>
<dbReference type="Proteomes" id="UP001564626">
    <property type="component" value="Unassembled WGS sequence"/>
</dbReference>
<dbReference type="EMBL" id="JBGEHV010000031">
    <property type="protein sequence ID" value="MEY8041112.1"/>
    <property type="molecule type" value="Genomic_DNA"/>
</dbReference>
<comment type="caution">
    <text evidence="2">The sequence shown here is derived from an EMBL/GenBank/DDBJ whole genome shotgun (WGS) entry which is preliminary data.</text>
</comment>
<feature type="region of interest" description="Disordered" evidence="1">
    <location>
        <begin position="1"/>
        <end position="63"/>
    </location>
</feature>
<dbReference type="Pfam" id="PF05141">
    <property type="entry name" value="DIT1_PvcA"/>
    <property type="match status" value="1"/>
</dbReference>